<dbReference type="InterPro" id="IPR029058">
    <property type="entry name" value="AB_hydrolase_fold"/>
</dbReference>
<reference evidence="4 5" key="1">
    <citation type="submission" date="2019-06" db="EMBL/GenBank/DDBJ databases">
        <title>A complete genome sequence for Luteibacter pinisoli MAH-14.</title>
        <authorList>
            <person name="Baltrus D.A."/>
        </authorList>
    </citation>
    <scope>NUCLEOTIDE SEQUENCE [LARGE SCALE GENOMIC DNA]</scope>
    <source>
        <strain evidence="4 5">MAH-14</strain>
    </source>
</reference>
<dbReference type="SUPFAM" id="SSF53474">
    <property type="entry name" value="alpha/beta-Hydrolases"/>
    <property type="match status" value="1"/>
</dbReference>
<proteinExistence type="predicted"/>
<evidence type="ECO:0000259" key="3">
    <source>
        <dbReference type="Pfam" id="PF08386"/>
    </source>
</evidence>
<feature type="chain" id="PRO_5021296567" evidence="1">
    <location>
        <begin position="30"/>
        <end position="559"/>
    </location>
</feature>
<name>A0A4Y5YZH5_9GAMM</name>
<dbReference type="Proteomes" id="UP000316093">
    <property type="component" value="Chromosome"/>
</dbReference>
<dbReference type="AlphaFoldDB" id="A0A4Y5YZH5"/>
<dbReference type="InterPro" id="IPR013595">
    <property type="entry name" value="Pept_S33_TAP-like_C"/>
</dbReference>
<organism evidence="4 5">
    <name type="scientific">Luteibacter pinisoli</name>
    <dbReference type="NCBI Taxonomy" id="2589080"/>
    <lineage>
        <taxon>Bacteria</taxon>
        <taxon>Pseudomonadati</taxon>
        <taxon>Pseudomonadota</taxon>
        <taxon>Gammaproteobacteria</taxon>
        <taxon>Lysobacterales</taxon>
        <taxon>Rhodanobacteraceae</taxon>
        <taxon>Luteibacter</taxon>
    </lineage>
</organism>
<dbReference type="KEGG" id="lpy:FIV34_00820"/>
<evidence type="ECO:0000256" key="1">
    <source>
        <dbReference type="SAM" id="SignalP"/>
    </source>
</evidence>
<keyword evidence="5" id="KW-1185">Reference proteome</keyword>
<dbReference type="Gene3D" id="3.40.50.1820">
    <property type="entry name" value="alpha/beta hydrolase"/>
    <property type="match status" value="1"/>
</dbReference>
<feature type="domain" description="Peptidase S33 tripeptidyl aminopeptidase-like C-terminal" evidence="3">
    <location>
        <begin position="430"/>
        <end position="521"/>
    </location>
</feature>
<keyword evidence="1" id="KW-0732">Signal</keyword>
<dbReference type="GO" id="GO:0016787">
    <property type="term" value="F:hydrolase activity"/>
    <property type="evidence" value="ECO:0007669"/>
    <property type="project" value="UniProtKB-KW"/>
</dbReference>
<protein>
    <submittedName>
        <fullName evidence="4">Alpha/beta hydrolase</fullName>
    </submittedName>
</protein>
<gene>
    <name evidence="4" type="ORF">FIV34_00820</name>
</gene>
<dbReference type="Pfam" id="PF08386">
    <property type="entry name" value="Abhydrolase_4"/>
    <property type="match status" value="1"/>
</dbReference>
<accession>A0A4Y5YZH5</accession>
<keyword evidence="4" id="KW-0378">Hydrolase</keyword>
<sequence>MSRKTVTPHPKILASVMLAAFAIVPAARAQAVQPARIQWTTCEEAVADALRPLLSVRLQCGTMDAPIDHLHPDAGNTKVGLVRVLAEDQGAVAGSFFFNFGGPGGNPRSILPVIAAMWSKQEADDPISGYQKTLSRHYDLVAVVPRGLAGGDTLDCFEHYEATPFIDLASDQGDFNWRSTMENAKALAYACASNPLTPYINTEQHVYDMELARLSLGESALNFIGFSYGTWVASWYASLFPDHVGRMLLDSTMDVTGSFDDADEASLAERHRDFLRLAVRPALSRPRLYGMGDEEEGVLRRVRNMPPRARTAWVGRMGNPEALTAALTMSDWVAAVPFTTSRELHKRVNDHTFSTDATIDRDVRAAAHQLASALGDAREDTPEGPDPERYSVLLAVRCNDTPWERSPGYWWAMARSRVQRYPAGASNEMFGALVCSHWDDRRTRRPSLEPMHTAPPFLMIQAQHDTATPLPSAIHVFNTFGNANLVVASHMTGHAILGSTRTPCVEQAAGRYLLHGELPERRFVSCEHVPVATPRADGPVNPLSVDGLRATLETLLRDS</sequence>
<evidence type="ECO:0000313" key="4">
    <source>
        <dbReference type="EMBL" id="QDE37845.1"/>
    </source>
</evidence>
<dbReference type="EMBL" id="CP041046">
    <property type="protein sequence ID" value="QDE37845.1"/>
    <property type="molecule type" value="Genomic_DNA"/>
</dbReference>
<dbReference type="InterPro" id="IPR000073">
    <property type="entry name" value="AB_hydrolase_1"/>
</dbReference>
<dbReference type="OrthoDB" id="5519806at2"/>
<evidence type="ECO:0000313" key="5">
    <source>
        <dbReference type="Proteomes" id="UP000316093"/>
    </source>
</evidence>
<dbReference type="Pfam" id="PF00561">
    <property type="entry name" value="Abhydrolase_1"/>
    <property type="match status" value="1"/>
</dbReference>
<feature type="domain" description="AB hydrolase-1" evidence="2">
    <location>
        <begin position="137"/>
        <end position="268"/>
    </location>
</feature>
<feature type="signal peptide" evidence="1">
    <location>
        <begin position="1"/>
        <end position="29"/>
    </location>
</feature>
<evidence type="ECO:0000259" key="2">
    <source>
        <dbReference type="Pfam" id="PF00561"/>
    </source>
</evidence>